<dbReference type="Proteomes" id="UP000694892">
    <property type="component" value="Unassembled WGS sequence"/>
</dbReference>
<name>A0A974BQZ1_XENLA</name>
<protein>
    <submittedName>
        <fullName evidence="1">Uncharacterized protein</fullName>
    </submittedName>
</protein>
<proteinExistence type="predicted"/>
<sequence>MMLKPEVQYIYLLAGCKNDYSLLCYHRTHYNVYCCFPTFNSHVICNFMQICTRSSHPLHLLMRTNEFLWAMYSFNVYACRKEIYISTLLFLKREAMIIFGEKKAILRFHAYSANSLLHETM</sequence>
<organism evidence="1">
    <name type="scientific">Xenopus laevis</name>
    <name type="common">African clawed frog</name>
    <dbReference type="NCBI Taxonomy" id="8355"/>
    <lineage>
        <taxon>Eukaryota</taxon>
        <taxon>Metazoa</taxon>
        <taxon>Chordata</taxon>
        <taxon>Craniata</taxon>
        <taxon>Vertebrata</taxon>
        <taxon>Euteleostomi</taxon>
        <taxon>Amphibia</taxon>
        <taxon>Batrachia</taxon>
        <taxon>Anura</taxon>
        <taxon>Pipoidea</taxon>
        <taxon>Pipidae</taxon>
        <taxon>Xenopodinae</taxon>
        <taxon>Xenopus</taxon>
        <taxon>Xenopus</taxon>
    </lineage>
</organism>
<accession>A0A974BQZ1</accession>
<gene>
    <name evidence="1" type="ORF">XELAEV_18004736mg</name>
</gene>
<dbReference type="AlphaFoldDB" id="A0A974BQZ1"/>
<evidence type="ECO:0000313" key="1">
    <source>
        <dbReference type="EMBL" id="OCT56517.1"/>
    </source>
</evidence>
<reference evidence="1" key="1">
    <citation type="submission" date="2016-05" db="EMBL/GenBank/DDBJ databases">
        <title>WGS assembly of Xenopus laevis.</title>
        <authorList>
            <person name="Session A."/>
            <person name="Uno Y."/>
            <person name="Kwon T."/>
            <person name="Chapman J."/>
            <person name="Toyoda A."/>
            <person name="Takahashi S."/>
            <person name="Fukui A."/>
            <person name="Hikosaka A."/>
            <person name="Putnam N."/>
            <person name="Stites J."/>
            <person name="Van Heeringen S."/>
            <person name="Quigley I."/>
            <person name="Heinz S."/>
            <person name="Hellsten U."/>
            <person name="Lyons J."/>
            <person name="Suzuki A."/>
            <person name="Kondo M."/>
            <person name="Ogino H."/>
            <person name="Ochi H."/>
            <person name="Bogdanovic O."/>
            <person name="Lister R."/>
            <person name="Georgiou G."/>
            <person name="Paranjpe S."/>
            <person name="Van Kruijsbergen I."/>
            <person name="Mozaffari S."/>
            <person name="Shu S."/>
            <person name="Schmutz J."/>
            <person name="Jenkins J."/>
            <person name="Grimwood J."/>
            <person name="Carlson J."/>
            <person name="Mitros T."/>
            <person name="Simakov O."/>
            <person name="Heald R."/>
            <person name="Miller K."/>
            <person name="Haudenschild C."/>
            <person name="Kuroki Y."/>
            <person name="Tanaka T."/>
            <person name="Michiue T."/>
            <person name="Watanabe M."/>
            <person name="Kinoshita T."/>
            <person name="Ohta Y."/>
            <person name="Mawaribuchi S."/>
            <person name="Suzuki Y."/>
            <person name="Haramoto Y."/>
            <person name="Yamamoto T."/>
            <person name="Takagi C."/>
            <person name="Kitzman J."/>
            <person name="Shendure J."/>
            <person name="Nakayama T."/>
            <person name="Izutsu Y."/>
            <person name="Robert J."/>
            <person name="Dichmann D."/>
            <person name="Flajnik M."/>
            <person name="Houston D."/>
            <person name="Marcotte E."/>
            <person name="Wallingford J."/>
            <person name="Ito Y."/>
            <person name="Asashima M."/>
            <person name="Ueno N."/>
            <person name="Matsuda Y."/>
            <person name="Jan Veenstra G."/>
            <person name="Fujiyama A."/>
            <person name="Harland R."/>
            <person name="Taira M."/>
            <person name="Rokhsar D.S."/>
        </authorList>
    </citation>
    <scope>NUCLEOTIDE SEQUENCE</scope>
    <source>
        <strain evidence="1">J</strain>
        <tissue evidence="1">Blood</tissue>
    </source>
</reference>
<dbReference type="EMBL" id="KV467268">
    <property type="protein sequence ID" value="OCT56517.1"/>
    <property type="molecule type" value="Genomic_DNA"/>
</dbReference>